<proteinExistence type="predicted"/>
<reference evidence="1 2" key="1">
    <citation type="submission" date="2020-12" db="EMBL/GenBank/DDBJ databases">
        <title>Revised draft genomes of Rhodomicrobium vannielii ATCC 17100 and Rhodomicrobium udaipurense JA643.</title>
        <authorList>
            <person name="Conners E.M."/>
            <person name="Davenport E.J."/>
            <person name="Bose A."/>
        </authorList>
    </citation>
    <scope>NUCLEOTIDE SEQUENCE [LARGE SCALE GENOMIC DNA]</scope>
    <source>
        <strain evidence="1 2">JA643</strain>
    </source>
</reference>
<dbReference type="PANTHER" id="PTHR34309">
    <property type="entry name" value="SLR1406 PROTEIN"/>
    <property type="match status" value="1"/>
</dbReference>
<dbReference type="Pfam" id="PF03928">
    <property type="entry name" value="HbpS-like"/>
    <property type="match status" value="1"/>
</dbReference>
<protein>
    <submittedName>
        <fullName evidence="1">Heme-binding protein</fullName>
    </submittedName>
</protein>
<evidence type="ECO:0000313" key="2">
    <source>
        <dbReference type="Proteomes" id="UP000623250"/>
    </source>
</evidence>
<dbReference type="InterPro" id="IPR038084">
    <property type="entry name" value="PduO/GlcC-like_sf"/>
</dbReference>
<dbReference type="PANTHER" id="PTHR34309:SF10">
    <property type="entry name" value="SLR1406 PROTEIN"/>
    <property type="match status" value="1"/>
</dbReference>
<dbReference type="Gene3D" id="3.30.450.150">
    <property type="entry name" value="Haem-degrading domain"/>
    <property type="match status" value="1"/>
</dbReference>
<gene>
    <name evidence="1" type="ORF">JDN41_15465</name>
</gene>
<keyword evidence="2" id="KW-1185">Reference proteome</keyword>
<dbReference type="AlphaFoldDB" id="A0A8I1GDB4"/>
<dbReference type="RefSeq" id="WP_037233556.1">
    <property type="nucleotide sequence ID" value="NZ_JAEMUK010000083.1"/>
</dbReference>
<accession>A0A8I1GDB4</accession>
<comment type="caution">
    <text evidence="1">The sequence shown here is derived from an EMBL/GenBank/DDBJ whole genome shotgun (WGS) entry which is preliminary data.</text>
</comment>
<evidence type="ECO:0000313" key="1">
    <source>
        <dbReference type="EMBL" id="MBJ7544952.1"/>
    </source>
</evidence>
<organism evidence="1 2">
    <name type="scientific">Rhodomicrobium udaipurense</name>
    <dbReference type="NCBI Taxonomy" id="1202716"/>
    <lineage>
        <taxon>Bacteria</taxon>
        <taxon>Pseudomonadati</taxon>
        <taxon>Pseudomonadota</taxon>
        <taxon>Alphaproteobacteria</taxon>
        <taxon>Hyphomicrobiales</taxon>
        <taxon>Hyphomicrobiaceae</taxon>
        <taxon>Rhodomicrobium</taxon>
    </lineage>
</organism>
<dbReference type="EMBL" id="JAEMUK010000083">
    <property type="protein sequence ID" value="MBJ7544952.1"/>
    <property type="molecule type" value="Genomic_DNA"/>
</dbReference>
<dbReference type="Proteomes" id="UP000623250">
    <property type="component" value="Unassembled WGS sequence"/>
</dbReference>
<dbReference type="SUPFAM" id="SSF143744">
    <property type="entry name" value="GlcG-like"/>
    <property type="match status" value="1"/>
</dbReference>
<name>A0A8I1GDB4_9HYPH</name>
<dbReference type="InterPro" id="IPR052517">
    <property type="entry name" value="GlcG_carb_metab_protein"/>
</dbReference>
<dbReference type="InterPro" id="IPR005624">
    <property type="entry name" value="PduO/GlcC-like"/>
</dbReference>
<sequence>MTELTLARATDLIRLAIDKAAADYGKPICVAVCDASGALLAFARAEGSPLRSIAISQGKAYSAARMQANTDAVKAKLAADGVEIAWFCDEKLTALPGGAVLKTAGGAIAGAVGISGLASDQDQAIANALAATFANGAV</sequence>